<reference evidence="2" key="2">
    <citation type="submission" date="2021-09" db="EMBL/GenBank/DDBJ databases">
        <authorList>
            <person name="Jia N."/>
            <person name="Wang J."/>
            <person name="Shi W."/>
            <person name="Du L."/>
            <person name="Sun Y."/>
            <person name="Zhan W."/>
            <person name="Jiang J."/>
            <person name="Wang Q."/>
            <person name="Zhang B."/>
            <person name="Ji P."/>
            <person name="Sakyi L.B."/>
            <person name="Cui X."/>
            <person name="Yuan T."/>
            <person name="Jiang B."/>
            <person name="Yang W."/>
            <person name="Lam T.T.-Y."/>
            <person name="Chang Q."/>
            <person name="Ding S."/>
            <person name="Wang X."/>
            <person name="Zhu J."/>
            <person name="Ruan X."/>
            <person name="Zhao L."/>
            <person name="Wei J."/>
            <person name="Que T."/>
            <person name="Du C."/>
            <person name="Cheng J."/>
            <person name="Dai P."/>
            <person name="Han X."/>
            <person name="Huang E."/>
            <person name="Gao Y."/>
            <person name="Liu J."/>
            <person name="Shao H."/>
            <person name="Ye R."/>
            <person name="Li L."/>
            <person name="Wei W."/>
            <person name="Wang X."/>
            <person name="Wang C."/>
            <person name="Huo Q."/>
            <person name="Li W."/>
            <person name="Guo W."/>
            <person name="Chen H."/>
            <person name="Chen S."/>
            <person name="Zhou L."/>
            <person name="Zhou L."/>
            <person name="Ni X."/>
            <person name="Tian J."/>
            <person name="Zhou Y."/>
            <person name="Sheng Y."/>
            <person name="Liu T."/>
            <person name="Pan Y."/>
            <person name="Xia L."/>
            <person name="Li J."/>
            <person name="Zhao F."/>
            <person name="Cao W."/>
        </authorList>
    </citation>
    <scope>NUCLEOTIDE SEQUENCE</scope>
    <source>
        <strain evidence="2">Rsan-2018</strain>
        <tissue evidence="2">Larvae</tissue>
    </source>
</reference>
<dbReference type="AlphaFoldDB" id="A0A9D4SZK5"/>
<feature type="transmembrane region" description="Helical" evidence="1">
    <location>
        <begin position="302"/>
        <end position="320"/>
    </location>
</feature>
<dbReference type="PANTHER" id="PTHR11360:SF303">
    <property type="entry name" value="MAJOR FACILITATOR SUPERFAMILY (MFS) PROFILE DOMAIN-CONTAINING PROTEIN"/>
    <property type="match status" value="1"/>
</dbReference>
<dbReference type="Pfam" id="PF07690">
    <property type="entry name" value="MFS_1"/>
    <property type="match status" value="1"/>
</dbReference>
<feature type="transmembrane region" description="Helical" evidence="1">
    <location>
        <begin position="146"/>
        <end position="164"/>
    </location>
</feature>
<gene>
    <name evidence="2" type="ORF">HPB52_020345</name>
</gene>
<feature type="transmembrane region" description="Helical" evidence="1">
    <location>
        <begin position="355"/>
        <end position="377"/>
    </location>
</feature>
<feature type="transmembrane region" description="Helical" evidence="1">
    <location>
        <begin position="389"/>
        <end position="410"/>
    </location>
</feature>
<dbReference type="GO" id="GO:0008028">
    <property type="term" value="F:monocarboxylic acid transmembrane transporter activity"/>
    <property type="evidence" value="ECO:0007669"/>
    <property type="project" value="TreeGrafter"/>
</dbReference>
<feature type="transmembrane region" description="Helical" evidence="1">
    <location>
        <begin position="107"/>
        <end position="134"/>
    </location>
</feature>
<dbReference type="EMBL" id="JABSTV010001250">
    <property type="protein sequence ID" value="KAH7957574.1"/>
    <property type="molecule type" value="Genomic_DNA"/>
</dbReference>
<reference evidence="2" key="1">
    <citation type="journal article" date="2020" name="Cell">
        <title>Large-Scale Comparative Analyses of Tick Genomes Elucidate Their Genetic Diversity and Vector Capacities.</title>
        <authorList>
            <consortium name="Tick Genome and Microbiome Consortium (TIGMIC)"/>
            <person name="Jia N."/>
            <person name="Wang J."/>
            <person name="Shi W."/>
            <person name="Du L."/>
            <person name="Sun Y."/>
            <person name="Zhan W."/>
            <person name="Jiang J.F."/>
            <person name="Wang Q."/>
            <person name="Zhang B."/>
            <person name="Ji P."/>
            <person name="Bell-Sakyi L."/>
            <person name="Cui X.M."/>
            <person name="Yuan T.T."/>
            <person name="Jiang B.G."/>
            <person name="Yang W.F."/>
            <person name="Lam T.T."/>
            <person name="Chang Q.C."/>
            <person name="Ding S.J."/>
            <person name="Wang X.J."/>
            <person name="Zhu J.G."/>
            <person name="Ruan X.D."/>
            <person name="Zhao L."/>
            <person name="Wei J.T."/>
            <person name="Ye R.Z."/>
            <person name="Que T.C."/>
            <person name="Du C.H."/>
            <person name="Zhou Y.H."/>
            <person name="Cheng J.X."/>
            <person name="Dai P.F."/>
            <person name="Guo W.B."/>
            <person name="Han X.H."/>
            <person name="Huang E.J."/>
            <person name="Li L.F."/>
            <person name="Wei W."/>
            <person name="Gao Y.C."/>
            <person name="Liu J.Z."/>
            <person name="Shao H.Z."/>
            <person name="Wang X."/>
            <person name="Wang C.C."/>
            <person name="Yang T.C."/>
            <person name="Huo Q.B."/>
            <person name="Li W."/>
            <person name="Chen H.Y."/>
            <person name="Chen S.E."/>
            <person name="Zhou L.G."/>
            <person name="Ni X.B."/>
            <person name="Tian J.H."/>
            <person name="Sheng Y."/>
            <person name="Liu T."/>
            <person name="Pan Y.S."/>
            <person name="Xia L.Y."/>
            <person name="Li J."/>
            <person name="Zhao F."/>
            <person name="Cao W.C."/>
        </authorList>
    </citation>
    <scope>NUCLEOTIDE SEQUENCE</scope>
    <source>
        <strain evidence="2">Rsan-2018</strain>
    </source>
</reference>
<dbReference type="PANTHER" id="PTHR11360">
    <property type="entry name" value="MONOCARBOXYLATE TRANSPORTER"/>
    <property type="match status" value="1"/>
</dbReference>
<dbReference type="VEuPathDB" id="VectorBase:RSAN_055828"/>
<feature type="transmembrane region" description="Helical" evidence="1">
    <location>
        <begin position="57"/>
        <end position="74"/>
    </location>
</feature>
<feature type="transmembrane region" description="Helical" evidence="1">
    <location>
        <begin position="81"/>
        <end position="101"/>
    </location>
</feature>
<dbReference type="SUPFAM" id="SSF103473">
    <property type="entry name" value="MFS general substrate transporter"/>
    <property type="match status" value="1"/>
</dbReference>
<feature type="transmembrane region" description="Helical" evidence="1">
    <location>
        <begin position="332"/>
        <end position="349"/>
    </location>
</feature>
<feature type="transmembrane region" description="Helical" evidence="1">
    <location>
        <begin position="422"/>
        <end position="442"/>
    </location>
</feature>
<evidence type="ECO:0000313" key="2">
    <source>
        <dbReference type="EMBL" id="KAH7957574.1"/>
    </source>
</evidence>
<accession>A0A9D4SZK5</accession>
<dbReference type="InterPro" id="IPR036259">
    <property type="entry name" value="MFS_trans_sf"/>
</dbReference>
<dbReference type="Proteomes" id="UP000821837">
    <property type="component" value="Unassembled WGS sequence"/>
</dbReference>
<dbReference type="InterPro" id="IPR011701">
    <property type="entry name" value="MFS"/>
</dbReference>
<dbReference type="InterPro" id="IPR050327">
    <property type="entry name" value="Proton-linked_MCT"/>
</dbReference>
<proteinExistence type="predicted"/>
<feature type="transmembrane region" description="Helical" evidence="1">
    <location>
        <begin position="256"/>
        <end position="274"/>
    </location>
</feature>
<feature type="transmembrane region" description="Helical" evidence="1">
    <location>
        <begin position="20"/>
        <end position="45"/>
    </location>
</feature>
<protein>
    <recommendedName>
        <fullName evidence="4">Monocarboxylate transporter</fullName>
    </recommendedName>
</protein>
<feature type="transmembrane region" description="Helical" evidence="1">
    <location>
        <begin position="170"/>
        <end position="193"/>
    </location>
</feature>
<keyword evidence="1" id="KW-0472">Membrane</keyword>
<evidence type="ECO:0000313" key="3">
    <source>
        <dbReference type="Proteomes" id="UP000821837"/>
    </source>
</evidence>
<comment type="caution">
    <text evidence="2">The sequence shown here is derived from an EMBL/GenBank/DDBJ whole genome shotgun (WGS) entry which is preliminary data.</text>
</comment>
<keyword evidence="1" id="KW-0812">Transmembrane</keyword>
<organism evidence="2 3">
    <name type="scientific">Rhipicephalus sanguineus</name>
    <name type="common">Brown dog tick</name>
    <name type="synonym">Ixodes sanguineus</name>
    <dbReference type="NCBI Taxonomy" id="34632"/>
    <lineage>
        <taxon>Eukaryota</taxon>
        <taxon>Metazoa</taxon>
        <taxon>Ecdysozoa</taxon>
        <taxon>Arthropoda</taxon>
        <taxon>Chelicerata</taxon>
        <taxon>Arachnida</taxon>
        <taxon>Acari</taxon>
        <taxon>Parasitiformes</taxon>
        <taxon>Ixodida</taxon>
        <taxon>Ixodoidea</taxon>
        <taxon>Ixodidae</taxon>
        <taxon>Rhipicephalinae</taxon>
        <taxon>Rhipicephalus</taxon>
        <taxon>Rhipicephalus</taxon>
    </lineage>
</organism>
<dbReference type="PROSITE" id="PS51257">
    <property type="entry name" value="PROKAR_LIPOPROTEIN"/>
    <property type="match status" value="1"/>
</dbReference>
<dbReference type="Gene3D" id="1.20.1250.20">
    <property type="entry name" value="MFS general substrate transporter like domains"/>
    <property type="match status" value="2"/>
</dbReference>
<keyword evidence="3" id="KW-1185">Reference proteome</keyword>
<sequence>MRSTADRQRPFVDLDRCWGVPVAAACITFLSCIASSSYGFLYVLFMQKHELSREQAAWPQTALVISGGCMGLLVSMVQKKFSIYHITLAGGIVASAGLAGASFAPNIVWLSVTFGVVQGAGIGITLLGIAMYLLLYFDKYKATATAIKDIGTVAAGVAGVPWISLLVKEYGLQGSLLLTAGLMIHILPIVMLIKTPRHWRIFRSSDKNTGPMSSQQADVEVPLAVKKATQLSNEEERFVALQSTELPTPPNSPSSVFPVVIWFPFFVLVLMQVVSDYSNAVFMTTIVDYATDKGADLGRAKTAIMFAAMGQAVGRVLVPLVSDKISFSRSSIATACLYATAVCFLFITRVSAFEIVAALASLAGVAQGYVICMRPLLVADHVGVERFSLCCGVGGLAAVPMCLSGPAILGYFRDKRGSYDRLYYMLAGLSLGVAIPLTVLVVRAMTQRRRSLPKPASSHGGTAPNYIVYSRYVFEVGI</sequence>
<keyword evidence="1" id="KW-1133">Transmembrane helix</keyword>
<name>A0A9D4SZK5_RHISA</name>
<evidence type="ECO:0008006" key="4">
    <source>
        <dbReference type="Google" id="ProtNLM"/>
    </source>
</evidence>
<evidence type="ECO:0000256" key="1">
    <source>
        <dbReference type="SAM" id="Phobius"/>
    </source>
</evidence>